<feature type="domain" description="Alcohol dehydrogenase-like C-terminal" evidence="5">
    <location>
        <begin position="51"/>
        <end position="175"/>
    </location>
</feature>
<keyword evidence="3" id="KW-0862">Zinc</keyword>
<accession>A0A7S3P421</accession>
<dbReference type="SUPFAM" id="SSF51735">
    <property type="entry name" value="NAD(P)-binding Rossmann-fold domains"/>
    <property type="match status" value="1"/>
</dbReference>
<sequence length="222" mass="24423">MRVDERFVALVPEEIPSEVVAPLMCGGGTVYEPICNYVKPAMKVAVASIGGLGTSAIKLAKAQGAHVVALSRGEAKREKCLKIGAKEFHACLGDAEKMKGLAGQFDVIIDTCPYNADIGSYLNMLKLGGTYCRVGIPSNENQSFRYDYIPLIFSQKAIAGSVVTGMWRMNQMLRIAAHDPDTFLKDPKEWNVKVAPFAQVNQVMDDLLRGKNTSNYRYVLKW</sequence>
<gene>
    <name evidence="6" type="ORF">ACOF00016_LOCUS1493</name>
</gene>
<dbReference type="FunFam" id="3.40.50.720:FF:000022">
    <property type="entry name" value="Cinnamyl alcohol dehydrogenase"/>
    <property type="match status" value="1"/>
</dbReference>
<evidence type="ECO:0000313" key="6">
    <source>
        <dbReference type="EMBL" id="CAE0403282.1"/>
    </source>
</evidence>
<dbReference type="InterPro" id="IPR013149">
    <property type="entry name" value="ADH-like_C"/>
</dbReference>
<name>A0A7S3P421_9STRA</name>
<evidence type="ECO:0000256" key="3">
    <source>
        <dbReference type="ARBA" id="ARBA00022833"/>
    </source>
</evidence>
<dbReference type="GO" id="GO:0046872">
    <property type="term" value="F:metal ion binding"/>
    <property type="evidence" value="ECO:0007669"/>
    <property type="project" value="UniProtKB-KW"/>
</dbReference>
<dbReference type="InterPro" id="IPR047109">
    <property type="entry name" value="CAD-like"/>
</dbReference>
<dbReference type="EMBL" id="HBIM01001706">
    <property type="protein sequence ID" value="CAE0403282.1"/>
    <property type="molecule type" value="Transcribed_RNA"/>
</dbReference>
<reference evidence="6" key="1">
    <citation type="submission" date="2021-01" db="EMBL/GenBank/DDBJ databases">
        <authorList>
            <person name="Corre E."/>
            <person name="Pelletier E."/>
            <person name="Niang G."/>
            <person name="Scheremetjew M."/>
            <person name="Finn R."/>
            <person name="Kale V."/>
            <person name="Holt S."/>
            <person name="Cochrane G."/>
            <person name="Meng A."/>
            <person name="Brown T."/>
            <person name="Cohen L."/>
        </authorList>
    </citation>
    <scope>NUCLEOTIDE SEQUENCE</scope>
    <source>
        <strain evidence="6">CCMP127</strain>
    </source>
</reference>
<evidence type="ECO:0000259" key="5">
    <source>
        <dbReference type="Pfam" id="PF00107"/>
    </source>
</evidence>
<dbReference type="GO" id="GO:0016616">
    <property type="term" value="F:oxidoreductase activity, acting on the CH-OH group of donors, NAD or NADP as acceptor"/>
    <property type="evidence" value="ECO:0007669"/>
    <property type="project" value="InterPro"/>
</dbReference>
<dbReference type="Gene3D" id="3.40.50.720">
    <property type="entry name" value="NAD(P)-binding Rossmann-like Domain"/>
    <property type="match status" value="1"/>
</dbReference>
<dbReference type="PANTHER" id="PTHR42683">
    <property type="entry name" value="ALDEHYDE REDUCTASE"/>
    <property type="match status" value="1"/>
</dbReference>
<dbReference type="InterPro" id="IPR036291">
    <property type="entry name" value="NAD(P)-bd_dom_sf"/>
</dbReference>
<protein>
    <recommendedName>
        <fullName evidence="5">Alcohol dehydrogenase-like C-terminal domain-containing protein</fullName>
    </recommendedName>
</protein>
<dbReference type="AlphaFoldDB" id="A0A7S3P421"/>
<keyword evidence="4" id="KW-0560">Oxidoreductase</keyword>
<organism evidence="6">
    <name type="scientific">Amphora coffeiformis</name>
    <dbReference type="NCBI Taxonomy" id="265554"/>
    <lineage>
        <taxon>Eukaryota</taxon>
        <taxon>Sar</taxon>
        <taxon>Stramenopiles</taxon>
        <taxon>Ochrophyta</taxon>
        <taxon>Bacillariophyta</taxon>
        <taxon>Bacillariophyceae</taxon>
        <taxon>Bacillariophycidae</taxon>
        <taxon>Thalassiophysales</taxon>
        <taxon>Catenulaceae</taxon>
        <taxon>Amphora</taxon>
    </lineage>
</organism>
<evidence type="ECO:0000256" key="2">
    <source>
        <dbReference type="ARBA" id="ARBA00022723"/>
    </source>
</evidence>
<dbReference type="Gene3D" id="3.90.180.10">
    <property type="entry name" value="Medium-chain alcohol dehydrogenases, catalytic domain"/>
    <property type="match status" value="1"/>
</dbReference>
<keyword evidence="2" id="KW-0479">Metal-binding</keyword>
<comment type="cofactor">
    <cofactor evidence="1">
        <name>Zn(2+)</name>
        <dbReference type="ChEBI" id="CHEBI:29105"/>
    </cofactor>
</comment>
<evidence type="ECO:0000256" key="1">
    <source>
        <dbReference type="ARBA" id="ARBA00001947"/>
    </source>
</evidence>
<dbReference type="Pfam" id="PF00107">
    <property type="entry name" value="ADH_zinc_N"/>
    <property type="match status" value="1"/>
</dbReference>
<evidence type="ECO:0000256" key="4">
    <source>
        <dbReference type="ARBA" id="ARBA00023002"/>
    </source>
</evidence>
<proteinExistence type="predicted"/>